<sequence length="1711" mass="192689">MAVSKASIILWCTGIAFVILPHLNLGLLSDYKICGDSECESLMSRVQAIRDHRGKDCRFLSFRRGDTIFVYHKLTGKRNEFWAGSIDKQFGYFPKDAVQEEQVYATNEKVVETQESDFFCMDEYDYPIDSSHLDSVEDDVVLNIKNQESESTQTTPYNGDTNTEILSTPVDVSTVSPISAQEEDKDKKAGDARDAGNADDAGTQEEVQEPPGTLKEQGGSEPSSWLGSSVTGWLGLAKEEEETGIVAEEENKKEKQPDASVASSVTGWLGMGGELADDAEKSREEDMKTDDSYTSTMSGWLGFGGEEKTDPVTEKEQEEQQADTFRSRRMSLDLEGSQLQEEEKEEIGTLGWLGNGLSNTLGFGTTDQESGQETAPEKEDREVTKEKEQPASGSWLNMGIGDMLGYRKDESEVDKSGEGRFKETEEDNILEQENNSQSHNELTDEVRTEPRNISKVEETPKDQNVGSNSNDIGTLDNKYGVLPEAAEPEDAESKVDGKDISPKTINSKDNQMPKSIESGVEGSNGELGEDFKTQIDTDQDFVTKPDLTLGPDLSSVELNLNTTGQSVGEVKEDTTKGVVEEGVKETIQIINPEESTNTVEAHNHEREGNKAWKDVLDYSESLINTNKETKEELHTLEGNPKEIGSSHSKNISTETLYENSSDKDRITLNKSESTTQMENSAGKETPNLQKGHAQSEGDSQELKETVKEIENSGEKKPQPVQTERETLGVEEIILNESGLKSVIGLETDIKTEEVGELTAEGNQDEVAELKEAEKQQEVVEIKEQGKQEEGKGIQKEGDKQEALEIQNEGKQQEVKEKKEERKLEEVKDIKEDWEQEVNEIQEEEEQLQVKQIKLEGKQEEIKELQEQEKKQELKGVQEKGKQEEVMKLKVKVKQEETEGKKEKEEQQQVKEVKHEGKQEELKEIQDKEKLEDFKEIKEEAKQKEEELEEKAKQREEEELKEEEELDEMQKKNINELKTDERQQDTEVEEEKHKELEGSKENNEREELEKMEGVREIKKKAGEETAQSRFEAVIKNNVHSLLDTQRNNDSPENVEGDIRKKEEEGSLKCFDEHYPQAGQDESGQETTPEKEDQELIMEEEQLLSDSWLNMGIGDILSYRKDEAEVEESGEEKFNETEDNNTLEQNNTSQSHNELRDEVRIEPSIKSRVEETPKDQYDGSDSIDMATLDSKYGVLPEDVESKVDGKYVSPKTINGHQDRSSNTESGEDFRSKSDIDQELLTQPDLTLGPDSSFVESNSNTIQDGSVRAEDGDVSADRLIQINEGAIETGKRNPDYDQMLADRTVSLKARVEGMERVDYGIQEEVRRDDNGKEEQDEAEIISLLDVGESGQSRVKREINVKHDDMQGNIFDGDTVASEDRKDRVIEVPDVENRNIISEQTLLSDSQDQKEAKTGSGAAFGLFKNAFSFFSEAPIAETKGFKESNPNFDSNTDEIPEEQAYLTPDQELESTIDSRQVQELPSPITMQQQQLQPSLSSSETSLPSPESHLQKKTLTKYYKNLLTYMSDDETTILVELFGRHKLQFLDYILGSSGTVNDDPDNDESILLDIERLLLYHREALVAPSMRLADAPQEDKEKIKALVTLQKLQMLLESLRETFKSAEASCVGESCSTRSKDKDQPTEEDFSVGLHDNSPRDDWMDIDKENGRLSGDTGNEMSTEDERKTEKGQRGEEARLNENQPGSPQPLEVMGDSSIR</sequence>
<feature type="region of interest" description="Disordered" evidence="8">
    <location>
        <begin position="1120"/>
        <end position="1185"/>
    </location>
</feature>
<comment type="subcellular location">
    <subcellularLocation>
        <location evidence="1">Endoplasmic reticulum membrane</location>
        <topology evidence="1">Single-pass membrane protein</topology>
    </subcellularLocation>
</comment>
<reference evidence="10 11" key="1">
    <citation type="journal article" date="2023" name="Genes (Basel)">
        <title>Chromosome-Level Genome Assembly and Circadian Gene Repertoire of the Patagonia Blennie Eleginops maclovinus-The Closest Ancestral Proxy of Antarctic Cryonotothenioids.</title>
        <authorList>
            <person name="Cheng C.C."/>
            <person name="Rivera-Colon A.G."/>
            <person name="Minhas B.F."/>
            <person name="Wilson L."/>
            <person name="Rayamajhi N."/>
            <person name="Vargas-Chacoff L."/>
            <person name="Catchen J.M."/>
        </authorList>
    </citation>
    <scope>NUCLEOTIDE SEQUENCE [LARGE SCALE GENOMIC DNA]</scope>
    <source>
        <strain evidence="10">JMC-PN-2008</strain>
    </source>
</reference>
<feature type="compositionally biased region" description="Polar residues" evidence="8">
    <location>
        <begin position="1251"/>
        <end position="1261"/>
    </location>
</feature>
<dbReference type="EMBL" id="JAUZQC010000016">
    <property type="protein sequence ID" value="KAK5857004.1"/>
    <property type="molecule type" value="Genomic_DNA"/>
</dbReference>
<evidence type="ECO:0000256" key="2">
    <source>
        <dbReference type="ARBA" id="ARBA00022443"/>
    </source>
</evidence>
<dbReference type="InterPro" id="IPR036028">
    <property type="entry name" value="SH3-like_dom_sf"/>
</dbReference>
<evidence type="ECO:0000259" key="9">
    <source>
        <dbReference type="PROSITE" id="PS50002"/>
    </source>
</evidence>
<evidence type="ECO:0000313" key="11">
    <source>
        <dbReference type="Proteomes" id="UP001346869"/>
    </source>
</evidence>
<keyword evidence="4" id="KW-0256">Endoplasmic reticulum</keyword>
<keyword evidence="11" id="KW-1185">Reference proteome</keyword>
<dbReference type="Pfam" id="PF07653">
    <property type="entry name" value="SH3_2"/>
    <property type="match status" value="1"/>
</dbReference>
<name>A0AAN7XAG3_ELEMC</name>
<feature type="compositionally biased region" description="Polar residues" evidence="8">
    <location>
        <begin position="146"/>
        <end position="179"/>
    </location>
</feature>
<feature type="compositionally biased region" description="Basic and acidic residues" evidence="8">
    <location>
        <begin position="441"/>
        <end position="461"/>
    </location>
</feature>
<reference evidence="10 11" key="2">
    <citation type="journal article" date="2023" name="Mol. Biol. Evol.">
        <title>Genomics of Secondarily Temperate Adaptation in the Only Non-Antarctic Icefish.</title>
        <authorList>
            <person name="Rivera-Colon A.G."/>
            <person name="Rayamajhi N."/>
            <person name="Minhas B.F."/>
            <person name="Madrigal G."/>
            <person name="Bilyk K.T."/>
            <person name="Yoon V."/>
            <person name="Hune M."/>
            <person name="Gregory S."/>
            <person name="Cheng C.H.C."/>
            <person name="Catchen J.M."/>
        </authorList>
    </citation>
    <scope>NUCLEOTIDE SEQUENCE [LARGE SCALE GENOMIC DNA]</scope>
    <source>
        <strain evidence="10">JMC-PN-2008</strain>
    </source>
</reference>
<feature type="compositionally biased region" description="Basic and acidic residues" evidence="8">
    <location>
        <begin position="491"/>
        <end position="501"/>
    </location>
</feature>
<dbReference type="GO" id="GO:0009306">
    <property type="term" value="P:protein secretion"/>
    <property type="evidence" value="ECO:0007669"/>
    <property type="project" value="TreeGrafter"/>
</dbReference>
<feature type="compositionally biased region" description="Low complexity" evidence="8">
    <location>
        <begin position="1480"/>
        <end position="1503"/>
    </location>
</feature>
<dbReference type="GO" id="GO:0006888">
    <property type="term" value="P:endoplasmic reticulum to Golgi vesicle-mediated transport"/>
    <property type="evidence" value="ECO:0007669"/>
    <property type="project" value="TreeGrafter"/>
</dbReference>
<keyword evidence="6" id="KW-0325">Glycoprotein</keyword>
<evidence type="ECO:0000256" key="3">
    <source>
        <dbReference type="ARBA" id="ARBA00022729"/>
    </source>
</evidence>
<feature type="compositionally biased region" description="Basic and acidic residues" evidence="8">
    <location>
        <begin position="182"/>
        <end position="196"/>
    </location>
</feature>
<feature type="compositionally biased region" description="Polar residues" evidence="8">
    <location>
        <begin position="1138"/>
        <end position="1150"/>
    </location>
</feature>
<feature type="region of interest" description="Disordered" evidence="8">
    <location>
        <begin position="626"/>
        <end position="725"/>
    </location>
</feature>
<feature type="region of interest" description="Disordered" evidence="8">
    <location>
        <begin position="1199"/>
        <end position="1271"/>
    </location>
</feature>
<organism evidence="10 11">
    <name type="scientific">Eleginops maclovinus</name>
    <name type="common">Patagonian blennie</name>
    <name type="synonym">Eleginus maclovinus</name>
    <dbReference type="NCBI Taxonomy" id="56733"/>
    <lineage>
        <taxon>Eukaryota</taxon>
        <taxon>Metazoa</taxon>
        <taxon>Chordata</taxon>
        <taxon>Craniata</taxon>
        <taxon>Vertebrata</taxon>
        <taxon>Euteleostomi</taxon>
        <taxon>Actinopterygii</taxon>
        <taxon>Neopterygii</taxon>
        <taxon>Teleostei</taxon>
        <taxon>Neoteleostei</taxon>
        <taxon>Acanthomorphata</taxon>
        <taxon>Eupercaria</taxon>
        <taxon>Perciformes</taxon>
        <taxon>Notothenioidei</taxon>
        <taxon>Eleginopidae</taxon>
        <taxon>Eleginops</taxon>
    </lineage>
</organism>
<dbReference type="InterPro" id="IPR051500">
    <property type="entry name" value="cTAGE_MIA/OTOR"/>
</dbReference>
<feature type="region of interest" description="Disordered" evidence="8">
    <location>
        <begin position="1621"/>
        <end position="1711"/>
    </location>
</feature>
<feature type="region of interest" description="Disordered" evidence="8">
    <location>
        <begin position="1038"/>
        <end position="1103"/>
    </location>
</feature>
<feature type="compositionally biased region" description="Basic and acidic residues" evidence="8">
    <location>
        <begin position="892"/>
        <end position="957"/>
    </location>
</feature>
<evidence type="ECO:0000313" key="10">
    <source>
        <dbReference type="EMBL" id="KAK5857004.1"/>
    </source>
</evidence>
<feature type="compositionally biased region" description="Basic and acidic residues" evidence="8">
    <location>
        <begin position="780"/>
        <end position="802"/>
    </location>
</feature>
<feature type="compositionally biased region" description="Polar residues" evidence="8">
    <location>
        <begin position="220"/>
        <end position="231"/>
    </location>
</feature>
<feature type="region of interest" description="Disordered" evidence="8">
    <location>
        <begin position="146"/>
        <end position="530"/>
    </location>
</feature>
<evidence type="ECO:0000256" key="6">
    <source>
        <dbReference type="ARBA" id="ARBA00023180"/>
    </source>
</evidence>
<feature type="compositionally biased region" description="Polar residues" evidence="8">
    <location>
        <begin position="356"/>
        <end position="373"/>
    </location>
</feature>
<comment type="caution">
    <text evidence="10">The sequence shown here is derived from an EMBL/GenBank/DDBJ whole genome shotgun (WGS) entry which is preliminary data.</text>
</comment>
<dbReference type="GO" id="GO:0070971">
    <property type="term" value="C:endoplasmic reticulum exit site"/>
    <property type="evidence" value="ECO:0007669"/>
    <property type="project" value="TreeGrafter"/>
</dbReference>
<dbReference type="Gene3D" id="2.30.30.40">
    <property type="entry name" value="SH3 Domains"/>
    <property type="match status" value="1"/>
</dbReference>
<evidence type="ECO:0000256" key="5">
    <source>
        <dbReference type="ARBA" id="ARBA00023054"/>
    </source>
</evidence>
<dbReference type="PANTHER" id="PTHR23158:SF38">
    <property type="entry name" value="MELANOMA INHIBITORY ACTIVITY PROTEIN 2"/>
    <property type="match status" value="1"/>
</dbReference>
<feature type="compositionally biased region" description="Basic and acidic residues" evidence="8">
    <location>
        <begin position="1055"/>
        <end position="1073"/>
    </location>
</feature>
<feature type="compositionally biased region" description="Basic and acidic residues" evidence="8">
    <location>
        <begin position="1675"/>
        <end position="1691"/>
    </location>
</feature>
<feature type="compositionally biased region" description="Polar residues" evidence="8">
    <location>
        <begin position="503"/>
        <end position="513"/>
    </location>
</feature>
<feature type="compositionally biased region" description="Polar residues" evidence="8">
    <location>
        <begin position="462"/>
        <end position="472"/>
    </location>
</feature>
<evidence type="ECO:0000256" key="4">
    <source>
        <dbReference type="ARBA" id="ARBA00022824"/>
    </source>
</evidence>
<dbReference type="PANTHER" id="PTHR23158">
    <property type="entry name" value="MELANOMA INHIBITORY ACTIVITY-RELATED"/>
    <property type="match status" value="1"/>
</dbReference>
<keyword evidence="2 7" id="KW-0728">SH3 domain</keyword>
<feature type="region of interest" description="Disordered" evidence="8">
    <location>
        <begin position="1480"/>
        <end position="1505"/>
    </location>
</feature>
<gene>
    <name evidence="10" type="ORF">PBY51_010276</name>
</gene>
<feature type="compositionally biased region" description="Polar residues" evidence="8">
    <location>
        <begin position="668"/>
        <end position="679"/>
    </location>
</feature>
<dbReference type="SMART" id="SM00326">
    <property type="entry name" value="SH3"/>
    <property type="match status" value="1"/>
</dbReference>
<feature type="domain" description="SH3" evidence="9">
    <location>
        <begin position="41"/>
        <end position="103"/>
    </location>
</feature>
<evidence type="ECO:0000256" key="7">
    <source>
        <dbReference type="PROSITE-ProRule" id="PRU00192"/>
    </source>
</evidence>
<feature type="compositionally biased region" description="Acidic residues" evidence="8">
    <location>
        <begin position="1090"/>
        <end position="1101"/>
    </location>
</feature>
<feature type="compositionally biased region" description="Polar residues" evidence="8">
    <location>
        <begin position="1038"/>
        <end position="1050"/>
    </location>
</feature>
<feature type="compositionally biased region" description="Polar residues" evidence="8">
    <location>
        <begin position="645"/>
        <end position="659"/>
    </location>
</feature>
<proteinExistence type="predicted"/>
<feature type="region of interest" description="Disordered" evidence="8">
    <location>
        <begin position="892"/>
        <end position="1025"/>
    </location>
</feature>
<keyword evidence="3" id="KW-0732">Signal</keyword>
<dbReference type="GO" id="GO:0035459">
    <property type="term" value="P:vesicle cargo loading"/>
    <property type="evidence" value="ECO:0007669"/>
    <property type="project" value="TreeGrafter"/>
</dbReference>
<feature type="compositionally biased region" description="Basic and acidic residues" evidence="8">
    <location>
        <begin position="305"/>
        <end position="315"/>
    </location>
</feature>
<evidence type="ECO:0000256" key="8">
    <source>
        <dbReference type="SAM" id="MobiDB-lite"/>
    </source>
</evidence>
<feature type="compositionally biased region" description="Basic and acidic residues" evidence="8">
    <location>
        <begin position="810"/>
        <end position="824"/>
    </location>
</feature>
<feature type="region of interest" description="Disordered" evidence="8">
    <location>
        <begin position="780"/>
        <end position="824"/>
    </location>
</feature>
<feature type="compositionally biased region" description="Basic and acidic residues" evidence="8">
    <location>
        <begin position="967"/>
        <end position="1022"/>
    </location>
</feature>
<dbReference type="PROSITE" id="PS50002">
    <property type="entry name" value="SH3"/>
    <property type="match status" value="1"/>
</dbReference>
<feature type="compositionally biased region" description="Basic and acidic residues" evidence="8">
    <location>
        <begin position="375"/>
        <end position="389"/>
    </location>
</feature>
<feature type="compositionally biased region" description="Polar residues" evidence="8">
    <location>
        <begin position="431"/>
        <end position="440"/>
    </location>
</feature>
<feature type="compositionally biased region" description="Basic and acidic residues" evidence="8">
    <location>
        <begin position="1214"/>
        <end position="1233"/>
    </location>
</feature>
<feature type="compositionally biased region" description="Basic and acidic residues" evidence="8">
    <location>
        <begin position="700"/>
        <end position="725"/>
    </location>
</feature>
<dbReference type="Proteomes" id="UP001346869">
    <property type="component" value="Unassembled WGS sequence"/>
</dbReference>
<protein>
    <recommendedName>
        <fullName evidence="9">SH3 domain-containing protein</fullName>
    </recommendedName>
</protein>
<evidence type="ECO:0000256" key="1">
    <source>
        <dbReference type="ARBA" id="ARBA00004389"/>
    </source>
</evidence>
<feature type="compositionally biased region" description="Basic and acidic residues" evidence="8">
    <location>
        <begin position="278"/>
        <end position="291"/>
    </location>
</feature>
<dbReference type="InterPro" id="IPR001452">
    <property type="entry name" value="SH3_domain"/>
</dbReference>
<feature type="compositionally biased region" description="Basic and acidic residues" evidence="8">
    <location>
        <begin position="1648"/>
        <end position="1662"/>
    </location>
</feature>
<dbReference type="SUPFAM" id="SSF50044">
    <property type="entry name" value="SH3-domain"/>
    <property type="match status" value="1"/>
</dbReference>
<dbReference type="GO" id="GO:0005789">
    <property type="term" value="C:endoplasmic reticulum membrane"/>
    <property type="evidence" value="ECO:0007669"/>
    <property type="project" value="UniProtKB-SubCell"/>
</dbReference>
<feature type="compositionally biased region" description="Basic and acidic residues" evidence="8">
    <location>
        <begin position="405"/>
        <end position="423"/>
    </location>
</feature>
<accession>A0AAN7XAG3</accession>
<keyword evidence="5" id="KW-0175">Coiled coil</keyword>
<feature type="compositionally biased region" description="Basic and acidic residues" evidence="8">
    <location>
        <begin position="1151"/>
        <end position="1175"/>
    </location>
</feature>